<evidence type="ECO:0000259" key="4">
    <source>
        <dbReference type="Pfam" id="PF24981"/>
    </source>
</evidence>
<dbReference type="SUPFAM" id="SSF117281">
    <property type="entry name" value="Kelch motif"/>
    <property type="match status" value="1"/>
</dbReference>
<feature type="compositionally biased region" description="Low complexity" evidence="3">
    <location>
        <begin position="904"/>
        <end position="913"/>
    </location>
</feature>
<dbReference type="GO" id="GO:0005829">
    <property type="term" value="C:cytosol"/>
    <property type="evidence" value="ECO:0007669"/>
    <property type="project" value="TreeGrafter"/>
</dbReference>
<feature type="compositionally biased region" description="Polar residues" evidence="3">
    <location>
        <begin position="845"/>
        <end position="856"/>
    </location>
</feature>
<keyword evidence="1" id="KW-0880">Kelch repeat</keyword>
<accession>A0AA35NQH3</accession>
<dbReference type="EMBL" id="OX365918">
    <property type="protein sequence ID" value="CAI4061890.1"/>
    <property type="molecule type" value="Genomic_DNA"/>
</dbReference>
<feature type="region of interest" description="Disordered" evidence="3">
    <location>
        <begin position="795"/>
        <end position="990"/>
    </location>
</feature>
<gene>
    <name evidence="5" type="primary">SUVC07G0600</name>
    <name evidence="5" type="ORF">SUVC_07G0600</name>
</gene>
<feature type="compositionally biased region" description="Low complexity" evidence="3">
    <location>
        <begin position="662"/>
        <end position="681"/>
    </location>
</feature>
<feature type="compositionally biased region" description="Low complexity" evidence="3">
    <location>
        <begin position="828"/>
        <end position="839"/>
    </location>
</feature>
<dbReference type="InterPro" id="IPR015915">
    <property type="entry name" value="Kelch-typ_b-propeller"/>
</dbReference>
<feature type="compositionally biased region" description="Low complexity" evidence="3">
    <location>
        <begin position="1143"/>
        <end position="1153"/>
    </location>
</feature>
<dbReference type="InterPro" id="IPR056737">
    <property type="entry name" value="Beta-prop_ATRN-MKLN-like"/>
</dbReference>
<feature type="compositionally biased region" description="Polar residues" evidence="3">
    <location>
        <begin position="969"/>
        <end position="990"/>
    </location>
</feature>
<dbReference type="PANTHER" id="PTHR43503:SF2">
    <property type="entry name" value="NEGATIVE REGULATOR OF SPORULATION MDS3-RELATED"/>
    <property type="match status" value="1"/>
</dbReference>
<feature type="compositionally biased region" description="Polar residues" evidence="3">
    <location>
        <begin position="1187"/>
        <end position="1210"/>
    </location>
</feature>
<dbReference type="Gene3D" id="2.120.10.80">
    <property type="entry name" value="Kelch-type beta propeller"/>
    <property type="match status" value="1"/>
</dbReference>
<name>A0AA35NQH3_SACUV</name>
<protein>
    <recommendedName>
        <fullName evidence="4">Attractin/MKLN-like beta-propeller domain-containing protein</fullName>
    </recommendedName>
</protein>
<dbReference type="Proteomes" id="UP001162090">
    <property type="component" value="Chromosome 7"/>
</dbReference>
<keyword evidence="2" id="KW-0677">Repeat</keyword>
<evidence type="ECO:0000256" key="2">
    <source>
        <dbReference type="ARBA" id="ARBA00022737"/>
    </source>
</evidence>
<sequence length="1489" mass="166505">MPLLQPSTCFCYPLKLPPSPLATDSNELDECARRRLTLDYRTGSAVTLTRSNIFVHGGLTIPLNLPVINSMQLQKELILFFAKEKNNGSSFKNLNEWISKETFFLDLMSRTWYRVKTSFDEKTEELQKGAGNAGNAASKLTPGIESIPVGIKRTDSLESPLKERLLHSLCYLDGCLYIFGGLTVSPQSGYELIATNELWRLDLNTKKWSLLSKDPQITRRFNHNMHVKNENNDSRDTKLIIVGGLNNMDQPVRKIDIYNISQNCWQSETIPRQPMEITTNVNGKPVALAKDQNFSILVENNEANVPALAFYMRSDQIDETMGKDNSKTKNHSPIVALPLLSDSQGIRMPSNPSLPKKLLNVPYELLAPTGDYFGFNIVIGGFHPNYESSNFHCFIYDINSGKWSRVATACPDCDINRHRFWRVFVWKSHHQTVLLGTKTDDYHSPSVQRFDHLSTFGLPLINIFNKTIQLPHHRISASSLPIPIENMAKHNDTPLRKLSFTSSATSQFESYIRYIAPPLEMSSIQSVFPPYAMVLGKDALEIYGKPLSDFEFITSEGDSIGIPCYLLRKRWGRYFDMLLSQSYTKVCADYETTGTQSTLIKFSPHSSRNSSKAVRPEGRLSSSGSLENYFEKNFPIFARTSVAESQSSRPQVENIDMKLSKTSSAPDELSSSESSDLYSTPHYQRNIDEDDDEDPVSPKPVSKSNSIYRPIRKTESSSTTSSSNGMVFRVPFKEKAAVKSNTEALLETNLSLQELSRRRSSLMSIPSGELMRSSISEAEHHRRASHPITSLPVLEDEEASSGKQQQQQQQSSQTNPHSHLSPRRFSRSARSSISYVSSTSDRRGNSISSRSTSESFGTPPVLGVLNVPLPPQTKEPKEPPPPCPGASTSSNSRRSHTLTDYMHSNKASPFSSRRSSHVSRRSSTPETENAFSATPRASLDDQILGKPSKDGSTSQYTQSRMNSFPKPNDTLQTPTSSNNEWSRQSVASNTDSFDSMQSNFALELEPLLTPRSLYMPWPTSSVRAFAEFFYTGQVNSKWILAPVALDLLVMAKIYEIPLLYKLILEVLYSILAKKEESLSLTCTSLIETFQSKALNHYKGDEEKTKNHLTSSETYQELLKLKSSLENIDNGYYDPDLLRKQSRTHSSSTQESSGSGNGEKSATGGDSLDSSSSNVPTVFAGGPRDSHNSVGSIGFPNSMNMQGSRRSTSGFSPRVKMKSSLSKEIDPKSFYDEYKAKECNSFDDNDDQQTNMGSFNLNLFDMNYDSISSSSTNSVSSSDLEEKEEQEQLQDLSEIEREDSAEILDARVQNKVTNKTTKDAPKDKKYGYLSQEKNNGSKAKEVKDDKEEEEEFDFGLGMLSLNKIKREAKHVDKIDDSVDPLFKSSGFPQSPIRTYGSATRASSASGKPYRDTRSFNAITVLTLENMASANALPPVDYVIKSIYRTTVLVNDIRLMVRCMDCIELSKNLRVAKKKALEDISKLKAIPKPSP</sequence>
<evidence type="ECO:0000313" key="5">
    <source>
        <dbReference type="EMBL" id="CAI4061890.1"/>
    </source>
</evidence>
<feature type="compositionally biased region" description="Polar residues" evidence="3">
    <location>
        <begin position="601"/>
        <end position="612"/>
    </location>
</feature>
<feature type="compositionally biased region" description="Low complexity" evidence="3">
    <location>
        <begin position="804"/>
        <end position="813"/>
    </location>
</feature>
<organism evidence="5 6">
    <name type="scientific">Saccharomyces uvarum</name>
    <name type="common">Yeast</name>
    <name type="synonym">Saccharomyces bayanus var. uvarum</name>
    <dbReference type="NCBI Taxonomy" id="230603"/>
    <lineage>
        <taxon>Eukaryota</taxon>
        <taxon>Fungi</taxon>
        <taxon>Dikarya</taxon>
        <taxon>Ascomycota</taxon>
        <taxon>Saccharomycotina</taxon>
        <taxon>Saccharomycetes</taxon>
        <taxon>Saccharomycetales</taxon>
        <taxon>Saccharomycetaceae</taxon>
        <taxon>Saccharomyces</taxon>
    </lineage>
</organism>
<feature type="compositionally biased region" description="Pro residues" evidence="3">
    <location>
        <begin position="868"/>
        <end position="884"/>
    </location>
</feature>
<dbReference type="GO" id="GO:0005739">
    <property type="term" value="C:mitochondrion"/>
    <property type="evidence" value="ECO:0007669"/>
    <property type="project" value="TreeGrafter"/>
</dbReference>
<reference evidence="5" key="1">
    <citation type="submission" date="2022-10" db="EMBL/GenBank/DDBJ databases">
        <authorList>
            <person name="Byrne P K."/>
        </authorList>
    </citation>
    <scope>NUCLEOTIDE SEQUENCE</scope>
    <source>
        <strain evidence="5">CBS7001</strain>
    </source>
</reference>
<feature type="compositionally biased region" description="Polar residues" evidence="3">
    <location>
        <begin position="950"/>
        <end position="962"/>
    </location>
</feature>
<feature type="region of interest" description="Disordered" evidence="3">
    <location>
        <begin position="643"/>
        <end position="725"/>
    </location>
</feature>
<dbReference type="Pfam" id="PF24981">
    <property type="entry name" value="Beta-prop_ATRN-LZTR1"/>
    <property type="match status" value="1"/>
</dbReference>
<evidence type="ECO:0000256" key="3">
    <source>
        <dbReference type="SAM" id="MobiDB-lite"/>
    </source>
</evidence>
<feature type="compositionally biased region" description="Basic and acidic residues" evidence="3">
    <location>
        <begin position="1315"/>
        <end position="1325"/>
    </location>
</feature>
<feature type="domain" description="Attractin/MKLN-like beta-propeller" evidence="4">
    <location>
        <begin position="159"/>
        <end position="269"/>
    </location>
</feature>
<feature type="region of interest" description="Disordered" evidence="3">
    <location>
        <begin position="1267"/>
        <end position="1346"/>
    </location>
</feature>
<proteinExistence type="predicted"/>
<dbReference type="PANTHER" id="PTHR43503">
    <property type="entry name" value="MCG48959-RELATED"/>
    <property type="match status" value="1"/>
</dbReference>
<feature type="region of interest" description="Disordered" evidence="3">
    <location>
        <begin position="601"/>
        <end position="621"/>
    </location>
</feature>
<feature type="compositionally biased region" description="Acidic residues" evidence="3">
    <location>
        <begin position="1278"/>
        <end position="1287"/>
    </location>
</feature>
<feature type="compositionally biased region" description="Low complexity" evidence="3">
    <location>
        <begin position="1267"/>
        <end position="1277"/>
    </location>
</feature>
<feature type="region of interest" description="Disordered" evidence="3">
    <location>
        <begin position="1135"/>
        <end position="1222"/>
    </location>
</feature>
<evidence type="ECO:0000256" key="1">
    <source>
        <dbReference type="ARBA" id="ARBA00022441"/>
    </source>
</evidence>
<dbReference type="GO" id="GO:0045454">
    <property type="term" value="P:cell redox homeostasis"/>
    <property type="evidence" value="ECO:0007669"/>
    <property type="project" value="TreeGrafter"/>
</dbReference>
<evidence type="ECO:0000313" key="6">
    <source>
        <dbReference type="Proteomes" id="UP001162090"/>
    </source>
</evidence>